<reference evidence="3 4" key="1">
    <citation type="submission" date="2020-12" db="EMBL/GenBank/DDBJ databases">
        <title>A novel species.</title>
        <authorList>
            <person name="Li K."/>
        </authorList>
    </citation>
    <scope>NUCLEOTIDE SEQUENCE [LARGE SCALE GENOMIC DNA]</scope>
    <source>
        <strain evidence="3 4">ZYC-3</strain>
    </source>
</reference>
<feature type="region of interest" description="Disordered" evidence="1">
    <location>
        <begin position="27"/>
        <end position="59"/>
    </location>
</feature>
<accession>A0A7T7L4K9</accession>
<evidence type="ECO:0000256" key="2">
    <source>
        <dbReference type="SAM" id="Phobius"/>
    </source>
</evidence>
<evidence type="ECO:0000313" key="3">
    <source>
        <dbReference type="EMBL" id="QQM46371.1"/>
    </source>
</evidence>
<keyword evidence="2" id="KW-1133">Transmembrane helix</keyword>
<dbReference type="Proteomes" id="UP000595636">
    <property type="component" value="Chromosome"/>
</dbReference>
<keyword evidence="4" id="KW-1185">Reference proteome</keyword>
<organism evidence="3 4">
    <name type="scientific">Streptomyces liliifuscus</name>
    <dbReference type="NCBI Taxonomy" id="2797636"/>
    <lineage>
        <taxon>Bacteria</taxon>
        <taxon>Bacillati</taxon>
        <taxon>Actinomycetota</taxon>
        <taxon>Actinomycetes</taxon>
        <taxon>Kitasatosporales</taxon>
        <taxon>Streptomycetaceae</taxon>
        <taxon>Streptomyces</taxon>
    </lineage>
</organism>
<protein>
    <submittedName>
        <fullName evidence="3">Uncharacterized protein</fullName>
    </submittedName>
</protein>
<dbReference type="RefSeq" id="WP_200401202.1">
    <property type="nucleotide sequence ID" value="NZ_CP066831.1"/>
</dbReference>
<dbReference type="EMBL" id="CP066831">
    <property type="protein sequence ID" value="QQM46371.1"/>
    <property type="molecule type" value="Genomic_DNA"/>
</dbReference>
<keyword evidence="2" id="KW-0812">Transmembrane</keyword>
<dbReference type="KEGG" id="slf:JEQ17_47905"/>
<evidence type="ECO:0000313" key="4">
    <source>
        <dbReference type="Proteomes" id="UP000595636"/>
    </source>
</evidence>
<keyword evidence="2" id="KW-0472">Membrane</keyword>
<dbReference type="AlphaFoldDB" id="A0A7T7L4K9"/>
<sequence length="103" mass="10724">MMPKALLPVLADPKKIVALVDMTDINEAPDPNGSLPAAGNEPETGQPVPVPSRARNSGERTMLLSEVGAAVTTVFVMTNSVAATAVAGVVLVSLGWLLREHRP</sequence>
<proteinExistence type="predicted"/>
<gene>
    <name evidence="3" type="ORF">JEQ17_47905</name>
</gene>
<name>A0A7T7L4K9_9ACTN</name>
<evidence type="ECO:0000256" key="1">
    <source>
        <dbReference type="SAM" id="MobiDB-lite"/>
    </source>
</evidence>
<feature type="transmembrane region" description="Helical" evidence="2">
    <location>
        <begin position="69"/>
        <end position="98"/>
    </location>
</feature>